<evidence type="ECO:0000256" key="11">
    <source>
        <dbReference type="PIRNR" id="PIRNR016302"/>
    </source>
</evidence>
<keyword evidence="6 11" id="KW-0378">Hydrolase</keyword>
<dbReference type="InterPro" id="IPR014480">
    <property type="entry name" value="Mannan-1_6-alpha_mannosidase"/>
</dbReference>
<evidence type="ECO:0000313" key="15">
    <source>
        <dbReference type="Proteomes" id="UP001152885"/>
    </source>
</evidence>
<dbReference type="Pfam" id="PF03663">
    <property type="entry name" value="Glyco_hydro_76"/>
    <property type="match status" value="1"/>
</dbReference>
<dbReference type="GO" id="GO:0009272">
    <property type="term" value="P:fungal-type cell wall biogenesis"/>
    <property type="evidence" value="ECO:0007669"/>
    <property type="project" value="TreeGrafter"/>
</dbReference>
<dbReference type="OrthoDB" id="4187847at2759"/>
<evidence type="ECO:0000256" key="1">
    <source>
        <dbReference type="ARBA" id="ARBA00001452"/>
    </source>
</evidence>
<name>A0A9W4TSB7_9ASCO</name>
<dbReference type="GO" id="GO:0071555">
    <property type="term" value="P:cell wall organization"/>
    <property type="evidence" value="ECO:0007669"/>
    <property type="project" value="UniProtKB-KW"/>
</dbReference>
<evidence type="ECO:0000256" key="13">
    <source>
        <dbReference type="SAM" id="SignalP"/>
    </source>
</evidence>
<accession>A0A9W4TSB7</accession>
<reference evidence="14" key="1">
    <citation type="submission" date="2022-12" db="EMBL/GenBank/DDBJ databases">
        <authorList>
            <person name="Brejova B."/>
        </authorList>
    </citation>
    <scope>NUCLEOTIDE SEQUENCE</scope>
</reference>
<dbReference type="SUPFAM" id="SSF48208">
    <property type="entry name" value="Six-hairpin glycosidases"/>
    <property type="match status" value="1"/>
</dbReference>
<keyword evidence="8" id="KW-0325">Glycoprotein</keyword>
<feature type="signal peptide" evidence="13">
    <location>
        <begin position="1"/>
        <end position="19"/>
    </location>
</feature>
<evidence type="ECO:0000256" key="8">
    <source>
        <dbReference type="ARBA" id="ARBA00023180"/>
    </source>
</evidence>
<evidence type="ECO:0000256" key="10">
    <source>
        <dbReference type="ARBA" id="ARBA00023316"/>
    </source>
</evidence>
<dbReference type="Gene3D" id="1.50.10.20">
    <property type="match status" value="1"/>
</dbReference>
<comment type="subcellular location">
    <subcellularLocation>
        <location evidence="2">Endomembrane system</location>
    </subcellularLocation>
</comment>
<evidence type="ECO:0000256" key="3">
    <source>
        <dbReference type="ARBA" id="ARBA00009699"/>
    </source>
</evidence>
<evidence type="ECO:0000256" key="12">
    <source>
        <dbReference type="SAM" id="Phobius"/>
    </source>
</evidence>
<dbReference type="GO" id="GO:0016052">
    <property type="term" value="P:carbohydrate catabolic process"/>
    <property type="evidence" value="ECO:0007669"/>
    <property type="project" value="InterPro"/>
</dbReference>
<organism evidence="14 15">
    <name type="scientific">Candida verbasci</name>
    <dbReference type="NCBI Taxonomy" id="1227364"/>
    <lineage>
        <taxon>Eukaryota</taxon>
        <taxon>Fungi</taxon>
        <taxon>Dikarya</taxon>
        <taxon>Ascomycota</taxon>
        <taxon>Saccharomycotina</taxon>
        <taxon>Pichiomycetes</taxon>
        <taxon>Debaryomycetaceae</taxon>
        <taxon>Candida/Lodderomyces clade</taxon>
        <taxon>Candida</taxon>
    </lineage>
</organism>
<comment type="similarity">
    <text evidence="3 11">Belongs to the glycosyl hydrolase 76 family.</text>
</comment>
<keyword evidence="7 12" id="KW-0472">Membrane</keyword>
<dbReference type="PANTHER" id="PTHR12145:SF36">
    <property type="entry name" value="MANNAN ENDO-1,6-ALPHA-MANNOSIDASE DCW1"/>
    <property type="match status" value="1"/>
</dbReference>
<dbReference type="InterPro" id="IPR005198">
    <property type="entry name" value="Glyco_hydro_76"/>
</dbReference>
<keyword evidence="10" id="KW-0961">Cell wall biogenesis/degradation</keyword>
<dbReference type="GO" id="GO:0010570">
    <property type="term" value="P:regulation of filamentous growth"/>
    <property type="evidence" value="ECO:0007669"/>
    <property type="project" value="UniProtKB-ARBA"/>
</dbReference>
<evidence type="ECO:0000256" key="5">
    <source>
        <dbReference type="ARBA" id="ARBA00022729"/>
    </source>
</evidence>
<evidence type="ECO:0000313" key="14">
    <source>
        <dbReference type="EMBL" id="CAI5756788.1"/>
    </source>
</evidence>
<dbReference type="InterPro" id="IPR008928">
    <property type="entry name" value="6-hairpin_glycosidase_sf"/>
</dbReference>
<sequence>MLFKVINIITLCFISCCFALDIQVNDKDSICEAAKIVQEGMWNYYEGTNYGGTVGMFAPPNYWWNAGEAFGGLVDYFTYCEPTNNTLKDLIKEGMYHQAGENYNYIPSNQSMTEGNDDQGVWGMAIMEAVERNFTDPDSHSWLQMAQAIFNTMNARWDTDHCGGGLRWQIFTWNSGYDYKNSISNGCLFHIGARLARYTNNQTEYVAVAEKVWQWMEDVGFLTEEDNNNTRILDGAKINDDNNTCGKVTDLRWSYTYGVFMAGCAYLYDLTRNDTWLLRTEEIVDASLSYFFTDERIMQETTCQPHNLCNNDQRSFRSLFSRCLGLTVALIPDLKDKIEPYLQASAQGAAASCSGGTDLVTCGESWSLGTWDRVYGLGEQMNALEVMLALIAEEPISIETGGSNRTDYSAGTGTEDTENKNKINITGKDRAGAGVLTAIVLAIIVGGSVWMLF</sequence>
<dbReference type="GO" id="GO:0007117">
    <property type="term" value="P:budding cell bud growth"/>
    <property type="evidence" value="ECO:0007669"/>
    <property type="project" value="TreeGrafter"/>
</dbReference>
<proteinExistence type="inferred from homology"/>
<dbReference type="EMBL" id="CANTUO010000001">
    <property type="protein sequence ID" value="CAI5756788.1"/>
    <property type="molecule type" value="Genomic_DNA"/>
</dbReference>
<comment type="caution">
    <text evidence="14">The sequence shown here is derived from an EMBL/GenBank/DDBJ whole genome shotgun (WGS) entry which is preliminary data.</text>
</comment>
<dbReference type="EC" id="3.2.1.101" evidence="4 11"/>
<dbReference type="Proteomes" id="UP001152885">
    <property type="component" value="Unassembled WGS sequence"/>
</dbReference>
<keyword evidence="12" id="KW-0812">Transmembrane</keyword>
<keyword evidence="5 13" id="KW-0732">Signal</keyword>
<protein>
    <recommendedName>
        <fullName evidence="4 11">Mannan endo-1,6-alpha-mannosidase</fullName>
        <ecNumber evidence="4 11">3.2.1.101</ecNumber>
    </recommendedName>
</protein>
<evidence type="ECO:0000256" key="2">
    <source>
        <dbReference type="ARBA" id="ARBA00004308"/>
    </source>
</evidence>
<keyword evidence="12" id="KW-1133">Transmembrane helix</keyword>
<dbReference type="PANTHER" id="PTHR12145">
    <property type="entry name" value="MANNAN ENDO-1,6-ALPHA-MANNOSIDASE DCW1"/>
    <property type="match status" value="1"/>
</dbReference>
<comment type="catalytic activity">
    <reaction evidence="1 11">
        <text>Random hydrolysis of (1-&gt;6)-alpha-D-mannosidic linkages in unbranched (1-&gt;6)-mannans.</text>
        <dbReference type="EC" id="3.2.1.101"/>
    </reaction>
</comment>
<evidence type="ECO:0000256" key="9">
    <source>
        <dbReference type="ARBA" id="ARBA00023295"/>
    </source>
</evidence>
<evidence type="ECO:0000256" key="6">
    <source>
        <dbReference type="ARBA" id="ARBA00022801"/>
    </source>
</evidence>
<evidence type="ECO:0000256" key="4">
    <source>
        <dbReference type="ARBA" id="ARBA00012350"/>
    </source>
</evidence>
<gene>
    <name evidence="14" type="ORF">CANVERA_P1307</name>
</gene>
<dbReference type="FunFam" id="1.50.10.20:FF:000006">
    <property type="entry name" value="Mannan endo-1,6-alpha-mannosidase"/>
    <property type="match status" value="1"/>
</dbReference>
<keyword evidence="15" id="KW-1185">Reference proteome</keyword>
<feature type="transmembrane region" description="Helical" evidence="12">
    <location>
        <begin position="431"/>
        <end position="452"/>
    </location>
</feature>
<dbReference type="PIRSF" id="PIRSF016302">
    <property type="entry name" value="Man_a_manosd"/>
    <property type="match status" value="1"/>
</dbReference>
<feature type="chain" id="PRO_5040970866" description="Mannan endo-1,6-alpha-mannosidase" evidence="13">
    <location>
        <begin position="20"/>
        <end position="453"/>
    </location>
</feature>
<dbReference type="GO" id="GO:0008496">
    <property type="term" value="F:mannan endo-1,6-alpha-mannosidase activity"/>
    <property type="evidence" value="ECO:0007669"/>
    <property type="project" value="UniProtKB-UniRule"/>
</dbReference>
<dbReference type="AlphaFoldDB" id="A0A9W4TSB7"/>
<keyword evidence="9 11" id="KW-0326">Glycosidase</keyword>
<dbReference type="GO" id="GO:0012505">
    <property type="term" value="C:endomembrane system"/>
    <property type="evidence" value="ECO:0007669"/>
    <property type="project" value="UniProtKB-SubCell"/>
</dbReference>
<evidence type="ECO:0000256" key="7">
    <source>
        <dbReference type="ARBA" id="ARBA00023136"/>
    </source>
</evidence>